<gene>
    <name evidence="3" type="ORF">CBE89_01680</name>
</gene>
<organism evidence="3 4">
    <name type="scientific">Corynebacterium striatum</name>
    <dbReference type="NCBI Taxonomy" id="43770"/>
    <lineage>
        <taxon>Bacteria</taxon>
        <taxon>Bacillati</taxon>
        <taxon>Actinomycetota</taxon>
        <taxon>Actinomycetes</taxon>
        <taxon>Mycobacteriales</taxon>
        <taxon>Corynebacteriaceae</taxon>
        <taxon>Corynebacterium</taxon>
    </lineage>
</organism>
<keyword evidence="1" id="KW-0472">Membrane</keyword>
<feature type="transmembrane region" description="Helical" evidence="1">
    <location>
        <begin position="116"/>
        <end position="139"/>
    </location>
</feature>
<evidence type="ECO:0000259" key="2">
    <source>
        <dbReference type="Pfam" id="PF04892"/>
    </source>
</evidence>
<dbReference type="KEGG" id="cstr:CBE89_01680"/>
<keyword evidence="1" id="KW-1133">Transmembrane helix</keyword>
<dbReference type="AlphaFoldDB" id="A0A2Z2IW60"/>
<dbReference type="RefSeq" id="WP_086890540.1">
    <property type="nucleotide sequence ID" value="NZ_CP021252.1"/>
</dbReference>
<feature type="transmembrane region" description="Helical" evidence="1">
    <location>
        <begin position="86"/>
        <end position="104"/>
    </location>
</feature>
<keyword evidence="1" id="KW-0812">Transmembrane</keyword>
<dbReference type="Pfam" id="PF04892">
    <property type="entry name" value="VanZ"/>
    <property type="match status" value="1"/>
</dbReference>
<proteinExistence type="predicted"/>
<feature type="domain" description="VanZ-like" evidence="2">
    <location>
        <begin position="34"/>
        <end position="160"/>
    </location>
</feature>
<dbReference type="PANTHER" id="PTHR36834">
    <property type="entry name" value="MEMBRANE PROTEIN-RELATED"/>
    <property type="match status" value="1"/>
</dbReference>
<evidence type="ECO:0000313" key="3">
    <source>
        <dbReference type="EMBL" id="ART20356.1"/>
    </source>
</evidence>
<protein>
    <submittedName>
        <fullName evidence="3">Teicoplanin resistance protein VanZ</fullName>
    </submittedName>
</protein>
<feature type="transmembrane region" description="Helical" evidence="1">
    <location>
        <begin position="145"/>
        <end position="162"/>
    </location>
</feature>
<name>A0A2Z2IW60_CORST</name>
<accession>A0A2Z2IW60</accession>
<evidence type="ECO:0000256" key="1">
    <source>
        <dbReference type="SAM" id="Phobius"/>
    </source>
</evidence>
<dbReference type="EMBL" id="CP021252">
    <property type="protein sequence ID" value="ART20356.1"/>
    <property type="molecule type" value="Genomic_DNA"/>
</dbReference>
<evidence type="ECO:0000313" key="4">
    <source>
        <dbReference type="Proteomes" id="UP000250197"/>
    </source>
</evidence>
<dbReference type="Proteomes" id="UP000250197">
    <property type="component" value="Chromosome"/>
</dbReference>
<dbReference type="PANTHER" id="PTHR36834:SF1">
    <property type="entry name" value="INTEGRAL MEMBRANE PROTEIN"/>
    <property type="match status" value="1"/>
</dbReference>
<reference evidence="3 4" key="1">
    <citation type="submission" date="2017-05" db="EMBL/GenBank/DDBJ databases">
        <title>Complete genome sequence of Corynebacterium striatum KC-Na-1 isolated from Neophocaena asiaeorientalis in Korea.</title>
        <authorList>
            <person name="Kim J.H."/>
            <person name="Lee K."/>
        </authorList>
    </citation>
    <scope>NUCLEOTIDE SEQUENCE [LARGE SCALE GENOMIC DNA]</scope>
    <source>
        <strain evidence="3 4">KC-Na-01</strain>
    </source>
</reference>
<feature type="transmembrane region" description="Helical" evidence="1">
    <location>
        <begin position="174"/>
        <end position="194"/>
    </location>
</feature>
<feature type="transmembrane region" description="Helical" evidence="1">
    <location>
        <begin position="29"/>
        <end position="49"/>
    </location>
</feature>
<sequence>MTATQQTTHPRHRIQAVPPRHATLRRDSVVVTFLVLAAIAVITLGKSFIEIPGVIDASAHAVRSLDLQMFNGFDNPTIWYGPWTNTIGNFLLFMPLGASLLALGQNLLRVRFGLGGTILAGIALSLGIEVAQYVFALGFSDVDDLVFNTLGTAVAAFFFARINKEAQSKVLHRIGFVAAAALTILGCALVTGFVA</sequence>
<dbReference type="InterPro" id="IPR053150">
    <property type="entry name" value="Teicoplanin_resist-assoc"/>
</dbReference>
<dbReference type="InterPro" id="IPR006976">
    <property type="entry name" value="VanZ-like"/>
</dbReference>